<sequence>MSMHPSYCDGHVVHKEKGGDAPFGLLLWNQTRQQWIGNRRSENQIQQVCRPRIRYLTYNNLLSTNMPFPRPIPLADHNIDGDTEIRSGVTQNCFLI</sequence>
<proteinExistence type="predicted"/>
<protein>
    <recommendedName>
        <fullName evidence="3">DUF4050 domain-containing protein</fullName>
    </recommendedName>
</protein>
<gene>
    <name evidence="1" type="ORF">HHK36_021456</name>
</gene>
<name>A0A834YS64_TETSI</name>
<evidence type="ECO:0000313" key="1">
    <source>
        <dbReference type="EMBL" id="KAF8393215.1"/>
    </source>
</evidence>
<dbReference type="PANTHER" id="PTHR33373:SF1">
    <property type="entry name" value="DUF4050 DOMAIN-CONTAINING PROTEIN"/>
    <property type="match status" value="1"/>
</dbReference>
<dbReference type="PANTHER" id="PTHR33373">
    <property type="entry name" value="OS07G0479600 PROTEIN"/>
    <property type="match status" value="1"/>
</dbReference>
<keyword evidence="2" id="KW-1185">Reference proteome</keyword>
<dbReference type="Proteomes" id="UP000655225">
    <property type="component" value="Unassembled WGS sequence"/>
</dbReference>
<comment type="caution">
    <text evidence="1">The sequence shown here is derived from an EMBL/GenBank/DDBJ whole genome shotgun (WGS) entry which is preliminary data.</text>
</comment>
<dbReference type="OrthoDB" id="1896025at2759"/>
<accession>A0A834YS64</accession>
<reference evidence="1 2" key="1">
    <citation type="submission" date="2020-04" db="EMBL/GenBank/DDBJ databases">
        <title>Plant Genome Project.</title>
        <authorList>
            <person name="Zhang R.-G."/>
        </authorList>
    </citation>
    <scope>NUCLEOTIDE SEQUENCE [LARGE SCALE GENOMIC DNA]</scope>
    <source>
        <strain evidence="1">YNK0</strain>
        <tissue evidence="1">Leaf</tissue>
    </source>
</reference>
<organism evidence="1 2">
    <name type="scientific">Tetracentron sinense</name>
    <name type="common">Spur-leaf</name>
    <dbReference type="NCBI Taxonomy" id="13715"/>
    <lineage>
        <taxon>Eukaryota</taxon>
        <taxon>Viridiplantae</taxon>
        <taxon>Streptophyta</taxon>
        <taxon>Embryophyta</taxon>
        <taxon>Tracheophyta</taxon>
        <taxon>Spermatophyta</taxon>
        <taxon>Magnoliopsida</taxon>
        <taxon>Trochodendrales</taxon>
        <taxon>Trochodendraceae</taxon>
        <taxon>Tetracentron</taxon>
    </lineage>
</organism>
<dbReference type="EMBL" id="JABCRI010000015">
    <property type="protein sequence ID" value="KAF8393215.1"/>
    <property type="molecule type" value="Genomic_DNA"/>
</dbReference>
<dbReference type="AlphaFoldDB" id="A0A834YS64"/>
<evidence type="ECO:0000313" key="2">
    <source>
        <dbReference type="Proteomes" id="UP000655225"/>
    </source>
</evidence>
<evidence type="ECO:0008006" key="3">
    <source>
        <dbReference type="Google" id="ProtNLM"/>
    </source>
</evidence>